<dbReference type="SUPFAM" id="SSF142906">
    <property type="entry name" value="YjbR-like"/>
    <property type="match status" value="1"/>
</dbReference>
<evidence type="ECO:0000313" key="1">
    <source>
        <dbReference type="EMBL" id="KAA3438412.1"/>
    </source>
</evidence>
<dbReference type="RefSeq" id="WP_149091470.1">
    <property type="nucleotide sequence ID" value="NZ_VKKY01000002.1"/>
</dbReference>
<comment type="caution">
    <text evidence="1">The sequence shown here is derived from an EMBL/GenBank/DDBJ whole genome shotgun (WGS) entry which is preliminary data.</text>
</comment>
<dbReference type="GO" id="GO:0003677">
    <property type="term" value="F:DNA binding"/>
    <property type="evidence" value="ECO:0007669"/>
    <property type="project" value="UniProtKB-KW"/>
</dbReference>
<name>A0A5B6TGM1_9BACT</name>
<evidence type="ECO:0000313" key="2">
    <source>
        <dbReference type="Proteomes" id="UP000324133"/>
    </source>
</evidence>
<sequence>MNLESLRALCLSLPAVTEDIKWGHDLCFLVGGKMFCVASMEPPFTFSMQVLDQEFEELIALPGIIPAPYLARYKWVLLENPFALEKNRLEAQIRQSYELKKSKLSKKDLKTAGLL</sequence>
<dbReference type="AlphaFoldDB" id="A0A5B6TGM1"/>
<protein>
    <submittedName>
        <fullName evidence="1">MmcQ/YjbR family DNA-binding protein</fullName>
    </submittedName>
</protein>
<dbReference type="OrthoDB" id="9789813at2"/>
<keyword evidence="1" id="KW-0238">DNA-binding</keyword>
<dbReference type="InterPro" id="IPR058532">
    <property type="entry name" value="YjbR/MT2646/Rv2570-like"/>
</dbReference>
<accession>A0A5B6TGM1</accession>
<dbReference type="Pfam" id="PF04237">
    <property type="entry name" value="YjbR"/>
    <property type="match status" value="1"/>
</dbReference>
<dbReference type="InterPro" id="IPR007351">
    <property type="entry name" value="YjbR"/>
</dbReference>
<dbReference type="Gene3D" id="3.90.1150.30">
    <property type="match status" value="1"/>
</dbReference>
<dbReference type="InterPro" id="IPR038056">
    <property type="entry name" value="YjbR-like_sf"/>
</dbReference>
<dbReference type="Proteomes" id="UP000324133">
    <property type="component" value="Unassembled WGS sequence"/>
</dbReference>
<proteinExistence type="predicted"/>
<dbReference type="PANTHER" id="PTHR35145">
    <property type="entry name" value="CYTOPLASMIC PROTEIN-RELATED"/>
    <property type="match status" value="1"/>
</dbReference>
<dbReference type="PANTHER" id="PTHR35145:SF1">
    <property type="entry name" value="CYTOPLASMIC PROTEIN"/>
    <property type="match status" value="1"/>
</dbReference>
<gene>
    <name evidence="1" type="ORF">FOA19_14335</name>
</gene>
<organism evidence="1 2">
    <name type="scientific">Rufibacter hautae</name>
    <dbReference type="NCBI Taxonomy" id="2595005"/>
    <lineage>
        <taxon>Bacteria</taxon>
        <taxon>Pseudomonadati</taxon>
        <taxon>Bacteroidota</taxon>
        <taxon>Cytophagia</taxon>
        <taxon>Cytophagales</taxon>
        <taxon>Hymenobacteraceae</taxon>
        <taxon>Rufibacter</taxon>
    </lineage>
</organism>
<dbReference type="EMBL" id="VKKY01000002">
    <property type="protein sequence ID" value="KAA3438412.1"/>
    <property type="molecule type" value="Genomic_DNA"/>
</dbReference>
<keyword evidence="2" id="KW-1185">Reference proteome</keyword>
<reference evidence="1 2" key="1">
    <citation type="submission" date="2019-07" db="EMBL/GenBank/DDBJ databases">
        <title>Rufibacter sp. nov., isolated from lake sediment.</title>
        <authorList>
            <person name="Qu J.-H."/>
        </authorList>
    </citation>
    <scope>NUCLEOTIDE SEQUENCE [LARGE SCALE GENOMIC DNA]</scope>
    <source>
        <strain evidence="1 2">NBS58-1</strain>
    </source>
</reference>